<keyword evidence="2" id="KW-0677">Repeat</keyword>
<organism evidence="8 9">
    <name type="scientific">Brassica carinata</name>
    <name type="common">Ethiopian mustard</name>
    <name type="synonym">Abyssinian cabbage</name>
    <dbReference type="NCBI Taxonomy" id="52824"/>
    <lineage>
        <taxon>Eukaryota</taxon>
        <taxon>Viridiplantae</taxon>
        <taxon>Streptophyta</taxon>
        <taxon>Embryophyta</taxon>
        <taxon>Tracheophyta</taxon>
        <taxon>Spermatophyta</taxon>
        <taxon>Magnoliopsida</taxon>
        <taxon>eudicotyledons</taxon>
        <taxon>Gunneridae</taxon>
        <taxon>Pentapetalae</taxon>
        <taxon>rosids</taxon>
        <taxon>malvids</taxon>
        <taxon>Brassicales</taxon>
        <taxon>Brassicaceae</taxon>
        <taxon>Brassiceae</taxon>
        <taxon>Brassica</taxon>
    </lineage>
</organism>
<comment type="subcellular location">
    <subcellularLocation>
        <location evidence="1">Nucleus</location>
    </subcellularLocation>
</comment>
<keyword evidence="3" id="KW-0805">Transcription regulation</keyword>
<dbReference type="PROSITE" id="PS50863">
    <property type="entry name" value="B3"/>
    <property type="match status" value="1"/>
</dbReference>
<keyword evidence="9" id="KW-1185">Reference proteome</keyword>
<evidence type="ECO:0000313" key="9">
    <source>
        <dbReference type="Proteomes" id="UP000886595"/>
    </source>
</evidence>
<dbReference type="CDD" id="cd10017">
    <property type="entry name" value="B3_DNA"/>
    <property type="match status" value="1"/>
</dbReference>
<evidence type="ECO:0000256" key="1">
    <source>
        <dbReference type="ARBA" id="ARBA00004123"/>
    </source>
</evidence>
<sequence>MRVTSTAYSSMRDRGQIVSMVGCLIIWRIRMNLISLRLCFLTIPLGFFSTHIEGKTNQKTWKLRSDASYITWEVIQEGRRLTRGWKDFTTAHDLRIGDIVIFEQEGDMVFHVTPFGPSCCEIQYTHPNIIKEEADADDAHSFSFDYCLLAEVTASNLKEDKLYLSVKATTCTALNKQCQEIILVNKEGNSWTMRHRRLIFVHCGWRWENYSINVSVTTHPDEEYRQMKASKNSIDMLGFVADAHCGIPTRCRCGENHQRAVSGPENDGFHFRQPWVFGVQEEVEMLRKRVDGMAAEIAEMKYKLTRPNPTTA</sequence>
<keyword evidence="6" id="KW-0539">Nucleus</keyword>
<evidence type="ECO:0000256" key="3">
    <source>
        <dbReference type="ARBA" id="ARBA00023015"/>
    </source>
</evidence>
<dbReference type="InterPro" id="IPR003340">
    <property type="entry name" value="B3_DNA-bd"/>
</dbReference>
<gene>
    <name evidence="8" type="ORF">Bca52824_011366</name>
</gene>
<evidence type="ECO:0000256" key="5">
    <source>
        <dbReference type="ARBA" id="ARBA00023163"/>
    </source>
</evidence>
<evidence type="ECO:0000256" key="6">
    <source>
        <dbReference type="ARBA" id="ARBA00023242"/>
    </source>
</evidence>
<dbReference type="OrthoDB" id="1024919at2759"/>
<keyword evidence="4" id="KW-0238">DNA-binding</keyword>
<dbReference type="Pfam" id="PF02362">
    <property type="entry name" value="B3"/>
    <property type="match status" value="1"/>
</dbReference>
<accession>A0A8X7WD32</accession>
<dbReference type="AlphaFoldDB" id="A0A8X7WD32"/>
<dbReference type="Proteomes" id="UP000886595">
    <property type="component" value="Unassembled WGS sequence"/>
</dbReference>
<dbReference type="EMBL" id="JAAMPC010000002">
    <property type="protein sequence ID" value="KAG2328638.1"/>
    <property type="molecule type" value="Genomic_DNA"/>
</dbReference>
<reference evidence="8 9" key="1">
    <citation type="submission" date="2020-02" db="EMBL/GenBank/DDBJ databases">
        <authorList>
            <person name="Ma Q."/>
            <person name="Huang Y."/>
            <person name="Song X."/>
            <person name="Pei D."/>
        </authorList>
    </citation>
    <scope>NUCLEOTIDE SEQUENCE [LARGE SCALE GENOMIC DNA]</scope>
    <source>
        <strain evidence="8">Sxm20200214</strain>
        <tissue evidence="8">Leaf</tissue>
    </source>
</reference>
<dbReference type="SUPFAM" id="SSF101936">
    <property type="entry name" value="DNA-binding pseudobarrel domain"/>
    <property type="match status" value="1"/>
</dbReference>
<name>A0A8X7WD32_BRACI</name>
<evidence type="ECO:0000256" key="4">
    <source>
        <dbReference type="ARBA" id="ARBA00023125"/>
    </source>
</evidence>
<evidence type="ECO:0000256" key="2">
    <source>
        <dbReference type="ARBA" id="ARBA00022737"/>
    </source>
</evidence>
<dbReference type="GO" id="GO:0005634">
    <property type="term" value="C:nucleus"/>
    <property type="evidence" value="ECO:0007669"/>
    <property type="project" value="UniProtKB-SubCell"/>
</dbReference>
<dbReference type="Gene3D" id="2.40.330.10">
    <property type="entry name" value="DNA-binding pseudobarrel domain"/>
    <property type="match status" value="1"/>
</dbReference>
<dbReference type="InterPro" id="IPR015300">
    <property type="entry name" value="DNA-bd_pseudobarrel_sf"/>
</dbReference>
<dbReference type="GO" id="GO:0003677">
    <property type="term" value="F:DNA binding"/>
    <property type="evidence" value="ECO:0007669"/>
    <property type="project" value="UniProtKB-KW"/>
</dbReference>
<dbReference type="PANTHER" id="PTHR31674:SF31">
    <property type="entry name" value="TF-B3 DOMAIN-CONTAINING PROTEIN"/>
    <property type="match status" value="1"/>
</dbReference>
<dbReference type="InterPro" id="IPR039218">
    <property type="entry name" value="REM_fam"/>
</dbReference>
<dbReference type="FunFam" id="2.40.330.10:FF:000009">
    <property type="entry name" value="Transcriptional factor B3 family protein"/>
    <property type="match status" value="1"/>
</dbReference>
<protein>
    <recommendedName>
        <fullName evidence="7">TF-B3 domain-containing protein</fullName>
    </recommendedName>
</protein>
<keyword evidence="5" id="KW-0804">Transcription</keyword>
<dbReference type="PANTHER" id="PTHR31674">
    <property type="entry name" value="B3 DOMAIN-CONTAINING PROTEIN REM-LIKE 3-RELATED"/>
    <property type="match status" value="1"/>
</dbReference>
<feature type="domain" description="TF-B3" evidence="7">
    <location>
        <begin position="26"/>
        <end position="118"/>
    </location>
</feature>
<proteinExistence type="predicted"/>
<comment type="caution">
    <text evidence="8">The sequence shown here is derived from an EMBL/GenBank/DDBJ whole genome shotgun (WGS) entry which is preliminary data.</text>
</comment>
<dbReference type="SMART" id="SM01019">
    <property type="entry name" value="B3"/>
    <property type="match status" value="1"/>
</dbReference>
<evidence type="ECO:0000259" key="7">
    <source>
        <dbReference type="PROSITE" id="PS50863"/>
    </source>
</evidence>
<evidence type="ECO:0000313" key="8">
    <source>
        <dbReference type="EMBL" id="KAG2328638.1"/>
    </source>
</evidence>